<keyword evidence="3" id="KW-0479">Metal-binding</keyword>
<dbReference type="InterPro" id="IPR036010">
    <property type="entry name" value="2Fe-2S_ferredoxin-like_sf"/>
</dbReference>
<dbReference type="RefSeq" id="WP_039013908.1">
    <property type="nucleotide sequence ID" value="NZ_QKWJ01000011.1"/>
</dbReference>
<evidence type="ECO:0000256" key="4">
    <source>
        <dbReference type="ARBA" id="ARBA00023004"/>
    </source>
</evidence>
<evidence type="ECO:0000256" key="3">
    <source>
        <dbReference type="ARBA" id="ARBA00022723"/>
    </source>
</evidence>
<keyword evidence="2" id="KW-0001">2Fe-2S</keyword>
<dbReference type="PANTHER" id="PTHR23426:SF65">
    <property type="entry name" value="FERREDOXIN-2, MITOCHONDRIAL"/>
    <property type="match status" value="1"/>
</dbReference>
<dbReference type="SUPFAM" id="SSF54292">
    <property type="entry name" value="2Fe-2S ferredoxin-like"/>
    <property type="match status" value="1"/>
</dbReference>
<dbReference type="AlphaFoldDB" id="A0A370NWZ0"/>
<dbReference type="InterPro" id="IPR001055">
    <property type="entry name" value="Adrenodoxin-like"/>
</dbReference>
<evidence type="ECO:0000256" key="6">
    <source>
        <dbReference type="ARBA" id="ARBA00034078"/>
    </source>
</evidence>
<keyword evidence="4" id="KW-0408">Iron</keyword>
<comment type="cofactor">
    <cofactor evidence="6">
        <name>[2Fe-2S] cluster</name>
        <dbReference type="ChEBI" id="CHEBI:190135"/>
    </cofactor>
</comment>
<keyword evidence="5" id="KW-0411">Iron-sulfur</keyword>
<dbReference type="CDD" id="cd00207">
    <property type="entry name" value="fer2"/>
    <property type="match status" value="1"/>
</dbReference>
<dbReference type="InterPro" id="IPR018298">
    <property type="entry name" value="Adrenodoxin_Fe-S_BS"/>
</dbReference>
<gene>
    <name evidence="8" type="ORF">DN412_12115</name>
</gene>
<dbReference type="PANTHER" id="PTHR23426">
    <property type="entry name" value="FERREDOXIN/ADRENODOXIN"/>
    <property type="match status" value="1"/>
</dbReference>
<dbReference type="GO" id="GO:0009055">
    <property type="term" value="F:electron transfer activity"/>
    <property type="evidence" value="ECO:0007669"/>
    <property type="project" value="TreeGrafter"/>
</dbReference>
<dbReference type="GO" id="GO:0051537">
    <property type="term" value="F:2 iron, 2 sulfur cluster binding"/>
    <property type="evidence" value="ECO:0007669"/>
    <property type="project" value="UniProtKB-KW"/>
</dbReference>
<dbReference type="EMBL" id="QKWJ01000011">
    <property type="protein sequence ID" value="RDK10107.1"/>
    <property type="molecule type" value="Genomic_DNA"/>
</dbReference>
<dbReference type="Gene3D" id="3.10.20.30">
    <property type="match status" value="1"/>
</dbReference>
<evidence type="ECO:0000313" key="9">
    <source>
        <dbReference type="Proteomes" id="UP000255165"/>
    </source>
</evidence>
<evidence type="ECO:0000259" key="7">
    <source>
        <dbReference type="PROSITE" id="PS51085"/>
    </source>
</evidence>
<accession>A0A370NWZ0</accession>
<proteinExistence type="inferred from homology"/>
<comment type="similarity">
    <text evidence="1">Belongs to the adrenodoxin/putidaredoxin family.</text>
</comment>
<dbReference type="InterPro" id="IPR012675">
    <property type="entry name" value="Beta-grasp_dom_sf"/>
</dbReference>
<dbReference type="GO" id="GO:0046872">
    <property type="term" value="F:metal ion binding"/>
    <property type="evidence" value="ECO:0007669"/>
    <property type="project" value="UniProtKB-KW"/>
</dbReference>
<dbReference type="PROSITE" id="PS00814">
    <property type="entry name" value="ADX"/>
    <property type="match status" value="1"/>
</dbReference>
<sequence>MPSITFIAHDSTATQVAAKPGLSLMQEAVNHGVTGIIGECGGTGACATCHCYIDDAWIDKVGPASSMEKDMLECVVDPAPNSRLGCQVKVTEALDGLVVRLPVSQY</sequence>
<dbReference type="PRINTS" id="PR00355">
    <property type="entry name" value="ADRENODOXIN"/>
</dbReference>
<feature type="domain" description="2Fe-2S ferredoxin-type" evidence="7">
    <location>
        <begin position="2"/>
        <end position="105"/>
    </location>
</feature>
<dbReference type="Pfam" id="PF00111">
    <property type="entry name" value="Fer2"/>
    <property type="match status" value="1"/>
</dbReference>
<organism evidence="8 9">
    <name type="scientific">Cupriavidus lacunae</name>
    <dbReference type="NCBI Taxonomy" id="2666307"/>
    <lineage>
        <taxon>Bacteria</taxon>
        <taxon>Pseudomonadati</taxon>
        <taxon>Pseudomonadota</taxon>
        <taxon>Betaproteobacteria</taxon>
        <taxon>Burkholderiales</taxon>
        <taxon>Burkholderiaceae</taxon>
        <taxon>Cupriavidus</taxon>
    </lineage>
</organism>
<protein>
    <submittedName>
        <fullName evidence="8">(2Fe-2S)-binding protein</fullName>
    </submittedName>
</protein>
<dbReference type="GO" id="GO:0140647">
    <property type="term" value="P:P450-containing electron transport chain"/>
    <property type="evidence" value="ECO:0007669"/>
    <property type="project" value="InterPro"/>
</dbReference>
<dbReference type="Proteomes" id="UP000255165">
    <property type="component" value="Unassembled WGS sequence"/>
</dbReference>
<comment type="caution">
    <text evidence="8">The sequence shown here is derived from an EMBL/GenBank/DDBJ whole genome shotgun (WGS) entry which is preliminary data.</text>
</comment>
<dbReference type="PROSITE" id="PS51085">
    <property type="entry name" value="2FE2S_FER_2"/>
    <property type="match status" value="1"/>
</dbReference>
<evidence type="ECO:0000256" key="1">
    <source>
        <dbReference type="ARBA" id="ARBA00010914"/>
    </source>
</evidence>
<evidence type="ECO:0000313" key="8">
    <source>
        <dbReference type="EMBL" id="RDK10107.1"/>
    </source>
</evidence>
<dbReference type="InterPro" id="IPR001041">
    <property type="entry name" value="2Fe-2S_ferredoxin-type"/>
</dbReference>
<reference evidence="9" key="1">
    <citation type="submission" date="2018-06" db="EMBL/GenBank/DDBJ databases">
        <authorList>
            <person name="Feng T."/>
            <person name="Jeon C.O."/>
        </authorList>
    </citation>
    <scope>NUCLEOTIDE SEQUENCE [LARGE SCALE GENOMIC DNA]</scope>
    <source>
        <strain evidence="9">S23</strain>
    </source>
</reference>
<evidence type="ECO:0000256" key="2">
    <source>
        <dbReference type="ARBA" id="ARBA00022714"/>
    </source>
</evidence>
<evidence type="ECO:0000256" key="5">
    <source>
        <dbReference type="ARBA" id="ARBA00023014"/>
    </source>
</evidence>
<name>A0A370NWZ0_9BURK</name>
<keyword evidence="9" id="KW-1185">Reference proteome</keyword>